<dbReference type="SUPFAM" id="SSF52833">
    <property type="entry name" value="Thioredoxin-like"/>
    <property type="match status" value="1"/>
</dbReference>
<comment type="caution">
    <text evidence="4">The sequence shown here is derived from an EMBL/GenBank/DDBJ whole genome shotgun (WGS) entry which is preliminary data.</text>
</comment>
<proteinExistence type="inferred from homology"/>
<dbReference type="PANTHER" id="PTHR12151">
    <property type="entry name" value="ELECTRON TRANSPORT PROTIN SCO1/SENC FAMILY MEMBER"/>
    <property type="match status" value="1"/>
</dbReference>
<feature type="disulfide bond" description="Redox-active" evidence="3">
    <location>
        <begin position="99"/>
        <end position="103"/>
    </location>
</feature>
<comment type="similarity">
    <text evidence="1">Belongs to the SCO1/2 family.</text>
</comment>
<organism evidence="4 5">
    <name type="scientific">Wallemia ichthyophaga</name>
    <dbReference type="NCBI Taxonomy" id="245174"/>
    <lineage>
        <taxon>Eukaryota</taxon>
        <taxon>Fungi</taxon>
        <taxon>Dikarya</taxon>
        <taxon>Basidiomycota</taxon>
        <taxon>Wallemiomycotina</taxon>
        <taxon>Wallemiomycetes</taxon>
        <taxon>Wallemiales</taxon>
        <taxon>Wallemiaceae</taxon>
        <taxon>Wallemia</taxon>
    </lineage>
</organism>
<reference evidence="4 5" key="1">
    <citation type="submission" date="2019-03" db="EMBL/GenBank/DDBJ databases">
        <title>Sequencing 23 genomes of Wallemia ichthyophaga.</title>
        <authorList>
            <person name="Gostincar C."/>
        </authorList>
    </citation>
    <scope>NUCLEOTIDE SEQUENCE [LARGE SCALE GENOMIC DNA]</scope>
    <source>
        <strain evidence="4 5">EXF-6200</strain>
    </source>
</reference>
<evidence type="ECO:0000256" key="2">
    <source>
        <dbReference type="PIRSR" id="PIRSR603782-1"/>
    </source>
</evidence>
<evidence type="ECO:0000256" key="3">
    <source>
        <dbReference type="PIRSR" id="PIRSR603782-2"/>
    </source>
</evidence>
<keyword evidence="2" id="KW-0186">Copper</keyword>
<dbReference type="Gene3D" id="3.40.30.10">
    <property type="entry name" value="Glutaredoxin"/>
    <property type="match status" value="1"/>
</dbReference>
<dbReference type="AlphaFoldDB" id="A0A4T0KX07"/>
<dbReference type="GO" id="GO:0046872">
    <property type="term" value="F:metal ion binding"/>
    <property type="evidence" value="ECO:0007669"/>
    <property type="project" value="UniProtKB-KW"/>
</dbReference>
<gene>
    <name evidence="4" type="ORF">E3P86_03596</name>
</gene>
<evidence type="ECO:0000256" key="1">
    <source>
        <dbReference type="ARBA" id="ARBA00010996"/>
    </source>
</evidence>
<dbReference type="InterPro" id="IPR036249">
    <property type="entry name" value="Thioredoxin-like_sf"/>
</dbReference>
<dbReference type="Pfam" id="PF02630">
    <property type="entry name" value="SCO1-SenC"/>
    <property type="match status" value="1"/>
</dbReference>
<dbReference type="Proteomes" id="UP000310689">
    <property type="component" value="Unassembled WGS sequence"/>
</dbReference>
<protein>
    <submittedName>
        <fullName evidence="4">Uncharacterized protein</fullName>
    </submittedName>
</protein>
<feature type="binding site" evidence="2">
    <location>
        <position position="99"/>
    </location>
    <ligand>
        <name>Cu cation</name>
        <dbReference type="ChEBI" id="CHEBI:23378"/>
    </ligand>
</feature>
<dbReference type="EMBL" id="SPOI01000279">
    <property type="protein sequence ID" value="TIB29892.1"/>
    <property type="molecule type" value="Genomic_DNA"/>
</dbReference>
<accession>A0A4T0KX07</accession>
<keyword evidence="2" id="KW-0479">Metal-binding</keyword>
<evidence type="ECO:0000313" key="4">
    <source>
        <dbReference type="EMBL" id="TIB29892.1"/>
    </source>
</evidence>
<feature type="binding site" evidence="2">
    <location>
        <position position="103"/>
    </location>
    <ligand>
        <name>Cu cation</name>
        <dbReference type="ChEBI" id="CHEBI:23378"/>
    </ligand>
</feature>
<keyword evidence="3" id="KW-1015">Disulfide bond</keyword>
<name>A0A4T0KX07_WALIC</name>
<dbReference type="PANTHER" id="PTHR12151:SF5">
    <property type="entry name" value="AT19154P"/>
    <property type="match status" value="1"/>
</dbReference>
<dbReference type="GO" id="GO:0005739">
    <property type="term" value="C:mitochondrion"/>
    <property type="evidence" value="ECO:0007669"/>
    <property type="project" value="GOC"/>
</dbReference>
<dbReference type="GO" id="GO:0033617">
    <property type="term" value="P:mitochondrial respiratory chain complex IV assembly"/>
    <property type="evidence" value="ECO:0007669"/>
    <property type="project" value="TreeGrafter"/>
</dbReference>
<dbReference type="OrthoDB" id="270009at2759"/>
<sequence length="119" mass="12570">MSAHLIGSLLPSSSAPALVSTGISTKQRHKSRRAKVGCLLLSALAADASLERKTSESEKLGKPKIGGPFNLIDAKTENSVTHEDLLGRFSLVYFGFTNCPDICPDELDKMGAVVDKVGG</sequence>
<dbReference type="InterPro" id="IPR003782">
    <property type="entry name" value="SCO1/SenC"/>
</dbReference>
<evidence type="ECO:0000313" key="5">
    <source>
        <dbReference type="Proteomes" id="UP000310689"/>
    </source>
</evidence>